<gene>
    <name evidence="6" type="ORF">ETD85_51470</name>
</gene>
<evidence type="ECO:0000256" key="2">
    <source>
        <dbReference type="ARBA" id="ARBA00005582"/>
    </source>
</evidence>
<dbReference type="InterPro" id="IPR020476">
    <property type="entry name" value="Nudix_hydrolase"/>
</dbReference>
<comment type="caution">
    <text evidence="6">The sequence shown here is derived from an EMBL/GenBank/DDBJ whole genome shotgun (WGS) entry which is preliminary data.</text>
</comment>
<proteinExistence type="inferred from homology"/>
<evidence type="ECO:0000256" key="3">
    <source>
        <dbReference type="ARBA" id="ARBA00022801"/>
    </source>
</evidence>
<accession>A0A5S4FK95</accession>
<dbReference type="GO" id="GO:0016787">
    <property type="term" value="F:hydrolase activity"/>
    <property type="evidence" value="ECO:0007669"/>
    <property type="project" value="UniProtKB-KW"/>
</dbReference>
<feature type="domain" description="Nudix hydrolase" evidence="5">
    <location>
        <begin position="1"/>
        <end position="128"/>
    </location>
</feature>
<organism evidence="6 7">
    <name type="scientific">Nonomuraea zeae</name>
    <dbReference type="NCBI Taxonomy" id="1642303"/>
    <lineage>
        <taxon>Bacteria</taxon>
        <taxon>Bacillati</taxon>
        <taxon>Actinomycetota</taxon>
        <taxon>Actinomycetes</taxon>
        <taxon>Streptosporangiales</taxon>
        <taxon>Streptosporangiaceae</taxon>
        <taxon>Nonomuraea</taxon>
    </lineage>
</organism>
<dbReference type="PROSITE" id="PS51462">
    <property type="entry name" value="NUDIX"/>
    <property type="match status" value="1"/>
</dbReference>
<dbReference type="AlphaFoldDB" id="A0A5S4FK95"/>
<evidence type="ECO:0000313" key="6">
    <source>
        <dbReference type="EMBL" id="TMR21063.1"/>
    </source>
</evidence>
<dbReference type="PANTHER" id="PTHR43046:SF14">
    <property type="entry name" value="MUTT_NUDIX FAMILY PROTEIN"/>
    <property type="match status" value="1"/>
</dbReference>
<dbReference type="InterPro" id="IPR020084">
    <property type="entry name" value="NUDIX_hydrolase_CS"/>
</dbReference>
<evidence type="ECO:0000259" key="5">
    <source>
        <dbReference type="PROSITE" id="PS51462"/>
    </source>
</evidence>
<dbReference type="Gene3D" id="3.90.79.10">
    <property type="entry name" value="Nucleoside Triphosphate Pyrophosphohydrolase"/>
    <property type="match status" value="1"/>
</dbReference>
<keyword evidence="7" id="KW-1185">Reference proteome</keyword>
<dbReference type="EMBL" id="VCKX01000305">
    <property type="protein sequence ID" value="TMR21063.1"/>
    <property type="molecule type" value="Genomic_DNA"/>
</dbReference>
<protein>
    <submittedName>
        <fullName evidence="6">NUDIX hydrolase</fullName>
    </submittedName>
</protein>
<evidence type="ECO:0000313" key="7">
    <source>
        <dbReference type="Proteomes" id="UP000306628"/>
    </source>
</evidence>
<sequence length="136" mass="15017">MEPLGAEVWAFDATFRHVLLVQHPWRGWVPPGGRVEPGETPREAARRELQEETGLVADLLDVPAAVTVRSYHHDLPVTLSLSYGAVVDGSLRLCGESDQPVAWVPLGHDWEGAFPQDRPSIRTYAAQLSRAGDDRL</sequence>
<dbReference type="InterPro" id="IPR015797">
    <property type="entry name" value="NUDIX_hydrolase-like_dom_sf"/>
</dbReference>
<dbReference type="PRINTS" id="PR00502">
    <property type="entry name" value="NUDIXFAMILY"/>
</dbReference>
<dbReference type="Proteomes" id="UP000306628">
    <property type="component" value="Unassembled WGS sequence"/>
</dbReference>
<dbReference type="OrthoDB" id="3295713at2"/>
<comment type="cofactor">
    <cofactor evidence="1">
        <name>Mg(2+)</name>
        <dbReference type="ChEBI" id="CHEBI:18420"/>
    </cofactor>
</comment>
<name>A0A5S4FK95_9ACTN</name>
<dbReference type="PROSITE" id="PS00893">
    <property type="entry name" value="NUDIX_BOX"/>
    <property type="match status" value="1"/>
</dbReference>
<dbReference type="PANTHER" id="PTHR43046">
    <property type="entry name" value="GDP-MANNOSE MANNOSYL HYDROLASE"/>
    <property type="match status" value="1"/>
</dbReference>
<dbReference type="InterPro" id="IPR000086">
    <property type="entry name" value="NUDIX_hydrolase_dom"/>
</dbReference>
<evidence type="ECO:0000256" key="4">
    <source>
        <dbReference type="RuleBase" id="RU003476"/>
    </source>
</evidence>
<dbReference type="Pfam" id="PF00293">
    <property type="entry name" value="NUDIX"/>
    <property type="match status" value="1"/>
</dbReference>
<dbReference type="SUPFAM" id="SSF55811">
    <property type="entry name" value="Nudix"/>
    <property type="match status" value="1"/>
</dbReference>
<keyword evidence="3 4" id="KW-0378">Hydrolase</keyword>
<reference evidence="6 7" key="1">
    <citation type="submission" date="2019-05" db="EMBL/GenBank/DDBJ databases">
        <title>Draft genome sequence of Nonomuraea zeae DSM 100528.</title>
        <authorList>
            <person name="Saricaoglu S."/>
            <person name="Isik K."/>
        </authorList>
    </citation>
    <scope>NUCLEOTIDE SEQUENCE [LARGE SCALE GENOMIC DNA]</scope>
    <source>
        <strain evidence="6 7">DSM 100528</strain>
    </source>
</reference>
<evidence type="ECO:0000256" key="1">
    <source>
        <dbReference type="ARBA" id="ARBA00001946"/>
    </source>
</evidence>
<comment type="similarity">
    <text evidence="2 4">Belongs to the Nudix hydrolase family.</text>
</comment>